<dbReference type="GO" id="GO:0030258">
    <property type="term" value="P:lipid modification"/>
    <property type="evidence" value="ECO:0007669"/>
    <property type="project" value="TreeGrafter"/>
</dbReference>
<dbReference type="PANTHER" id="PTHR13906">
    <property type="entry name" value="PORCUPINE"/>
    <property type="match status" value="1"/>
</dbReference>
<dbReference type="GO" id="GO:0016020">
    <property type="term" value="C:membrane"/>
    <property type="evidence" value="ECO:0007669"/>
    <property type="project" value="TreeGrafter"/>
</dbReference>
<dbReference type="GO" id="GO:0005783">
    <property type="term" value="C:endoplasmic reticulum"/>
    <property type="evidence" value="ECO:0007669"/>
    <property type="project" value="TreeGrafter"/>
</dbReference>
<keyword evidence="1" id="KW-1133">Transmembrane helix</keyword>
<gene>
    <name evidence="2" type="ORF">OPV22_003200</name>
</gene>
<dbReference type="AlphaFoldDB" id="A0AAV8S079"/>
<evidence type="ECO:0000313" key="3">
    <source>
        <dbReference type="Proteomes" id="UP001222027"/>
    </source>
</evidence>
<accession>A0AAV8S079</accession>
<name>A0AAV8S079_ENSVE</name>
<dbReference type="GO" id="GO:0016746">
    <property type="term" value="F:acyltransferase activity"/>
    <property type="evidence" value="ECO:0007669"/>
    <property type="project" value="TreeGrafter"/>
</dbReference>
<comment type="caution">
    <text evidence="2">The sequence shown here is derived from an EMBL/GenBank/DDBJ whole genome shotgun (WGS) entry which is preliminary data.</text>
</comment>
<reference evidence="2 3" key="1">
    <citation type="submission" date="2022-12" db="EMBL/GenBank/DDBJ databases">
        <title>Chromosome-scale assembly of the Ensete ventricosum genome.</title>
        <authorList>
            <person name="Dussert Y."/>
            <person name="Stocks J."/>
            <person name="Wendawek A."/>
            <person name="Woldeyes F."/>
            <person name="Nichols R.A."/>
            <person name="Borrell J.S."/>
        </authorList>
    </citation>
    <scope>NUCLEOTIDE SEQUENCE [LARGE SCALE GENOMIC DNA]</scope>
    <source>
        <strain evidence="3">cv. Maze</strain>
        <tissue evidence="2">Seeds</tissue>
    </source>
</reference>
<evidence type="ECO:0000313" key="2">
    <source>
        <dbReference type="EMBL" id="KAJ8512766.1"/>
    </source>
</evidence>
<dbReference type="EMBL" id="JAQQAF010000001">
    <property type="protein sequence ID" value="KAJ8512766.1"/>
    <property type="molecule type" value="Genomic_DNA"/>
</dbReference>
<dbReference type="InterPro" id="IPR049941">
    <property type="entry name" value="LPLAT_7/PORCN-like"/>
</dbReference>
<dbReference type="Proteomes" id="UP001222027">
    <property type="component" value="Unassembled WGS sequence"/>
</dbReference>
<keyword evidence="1" id="KW-0472">Membrane</keyword>
<sequence length="249" mass="28228">MAADMESMAAAIGVSIPVLRFLFCFVATTPVSFVWRVVPGTLPRHLYAALSGRFLLRLLQPPFPHPQGHGLRFHAPRPPLCRPHHLLHRLRVPHRMVRSRSDARPVELNFLLYPRHVYYMSGDALKEGGIDATGRCHFVGPVYEVNDYLEWTEHKGIWAASGDRQSGSLGAALSALLQAAICIGLYLQLWLAHSEREETWILCWLHRWLVLFGMDCTRIYHIFCSACIDGCRFTGNLQMATSCFPRFCA</sequence>
<proteinExistence type="predicted"/>
<keyword evidence="1" id="KW-0812">Transmembrane</keyword>
<evidence type="ECO:0000256" key="1">
    <source>
        <dbReference type="SAM" id="Phobius"/>
    </source>
</evidence>
<protein>
    <submittedName>
        <fullName evidence="2">Uncharacterized protein</fullName>
    </submittedName>
</protein>
<keyword evidence="3" id="KW-1185">Reference proteome</keyword>
<dbReference type="GO" id="GO:0008654">
    <property type="term" value="P:phospholipid biosynthetic process"/>
    <property type="evidence" value="ECO:0007669"/>
    <property type="project" value="TreeGrafter"/>
</dbReference>
<dbReference type="GO" id="GO:0019432">
    <property type="term" value="P:triglyceride biosynthetic process"/>
    <property type="evidence" value="ECO:0007669"/>
    <property type="project" value="TreeGrafter"/>
</dbReference>
<dbReference type="PANTHER" id="PTHR13906:SF4">
    <property type="entry name" value="LYSOPHOSPHOLIPID ACYLTRANSFERASE 6"/>
    <property type="match status" value="1"/>
</dbReference>
<feature type="transmembrane region" description="Helical" evidence="1">
    <location>
        <begin position="12"/>
        <end position="35"/>
    </location>
</feature>
<organism evidence="2 3">
    <name type="scientific">Ensete ventricosum</name>
    <name type="common">Abyssinian banana</name>
    <name type="synonym">Musa ensete</name>
    <dbReference type="NCBI Taxonomy" id="4639"/>
    <lineage>
        <taxon>Eukaryota</taxon>
        <taxon>Viridiplantae</taxon>
        <taxon>Streptophyta</taxon>
        <taxon>Embryophyta</taxon>
        <taxon>Tracheophyta</taxon>
        <taxon>Spermatophyta</taxon>
        <taxon>Magnoliopsida</taxon>
        <taxon>Liliopsida</taxon>
        <taxon>Zingiberales</taxon>
        <taxon>Musaceae</taxon>
        <taxon>Ensete</taxon>
    </lineage>
</organism>